<organism evidence="1">
    <name type="scientific">Arundo donax</name>
    <name type="common">Giant reed</name>
    <name type="synonym">Donax arundinaceus</name>
    <dbReference type="NCBI Taxonomy" id="35708"/>
    <lineage>
        <taxon>Eukaryota</taxon>
        <taxon>Viridiplantae</taxon>
        <taxon>Streptophyta</taxon>
        <taxon>Embryophyta</taxon>
        <taxon>Tracheophyta</taxon>
        <taxon>Spermatophyta</taxon>
        <taxon>Magnoliopsida</taxon>
        <taxon>Liliopsida</taxon>
        <taxon>Poales</taxon>
        <taxon>Poaceae</taxon>
        <taxon>PACMAD clade</taxon>
        <taxon>Arundinoideae</taxon>
        <taxon>Arundineae</taxon>
        <taxon>Arundo</taxon>
    </lineage>
</organism>
<protein>
    <submittedName>
        <fullName evidence="1">Uncharacterized protein</fullName>
    </submittedName>
</protein>
<evidence type="ECO:0000313" key="1">
    <source>
        <dbReference type="EMBL" id="JAD60730.1"/>
    </source>
</evidence>
<reference evidence="1" key="2">
    <citation type="journal article" date="2015" name="Data Brief">
        <title>Shoot transcriptome of the giant reed, Arundo donax.</title>
        <authorList>
            <person name="Barrero R.A."/>
            <person name="Guerrero F.D."/>
            <person name="Moolhuijzen P."/>
            <person name="Goolsby J.A."/>
            <person name="Tidwell J."/>
            <person name="Bellgard S.E."/>
            <person name="Bellgard M.I."/>
        </authorList>
    </citation>
    <scope>NUCLEOTIDE SEQUENCE</scope>
    <source>
        <tissue evidence="1">Shoot tissue taken approximately 20 cm above the soil surface</tissue>
    </source>
</reference>
<dbReference type="EMBL" id="GBRH01237165">
    <property type="protein sequence ID" value="JAD60730.1"/>
    <property type="molecule type" value="Transcribed_RNA"/>
</dbReference>
<name>A0A0A9BHN6_ARUDO</name>
<dbReference type="AlphaFoldDB" id="A0A0A9BHN6"/>
<sequence>MAYHISVQKPPPMILSWHTRTRQQGHFTSLSQLQSIILFNLFLIPNVQA</sequence>
<proteinExistence type="predicted"/>
<reference evidence="1" key="1">
    <citation type="submission" date="2014-09" db="EMBL/GenBank/DDBJ databases">
        <authorList>
            <person name="Magalhaes I.L.F."/>
            <person name="Oliveira U."/>
            <person name="Santos F.R."/>
            <person name="Vidigal T.H.D.A."/>
            <person name="Brescovit A.D."/>
            <person name="Santos A.J."/>
        </authorList>
    </citation>
    <scope>NUCLEOTIDE SEQUENCE</scope>
    <source>
        <tissue evidence="1">Shoot tissue taken approximately 20 cm above the soil surface</tissue>
    </source>
</reference>
<accession>A0A0A9BHN6</accession>